<name>A0A914H405_GLORO</name>
<reference evidence="2" key="1">
    <citation type="submission" date="2022-11" db="UniProtKB">
        <authorList>
            <consortium name="WormBaseParasite"/>
        </authorList>
    </citation>
    <scope>IDENTIFICATION</scope>
</reference>
<protein>
    <submittedName>
        <fullName evidence="2">Uncharacterized protein</fullName>
    </submittedName>
</protein>
<proteinExistence type="predicted"/>
<evidence type="ECO:0000313" key="2">
    <source>
        <dbReference type="WBParaSite" id="Gr19_v10_g13639.t1"/>
    </source>
</evidence>
<organism evidence="1 2">
    <name type="scientific">Globodera rostochiensis</name>
    <name type="common">Golden nematode worm</name>
    <name type="synonym">Heterodera rostochiensis</name>
    <dbReference type="NCBI Taxonomy" id="31243"/>
    <lineage>
        <taxon>Eukaryota</taxon>
        <taxon>Metazoa</taxon>
        <taxon>Ecdysozoa</taxon>
        <taxon>Nematoda</taxon>
        <taxon>Chromadorea</taxon>
        <taxon>Rhabditida</taxon>
        <taxon>Tylenchina</taxon>
        <taxon>Tylenchomorpha</taxon>
        <taxon>Tylenchoidea</taxon>
        <taxon>Heteroderidae</taxon>
        <taxon>Heteroderinae</taxon>
        <taxon>Globodera</taxon>
    </lineage>
</organism>
<dbReference type="WBParaSite" id="Gr19_v10_g13639.t1">
    <property type="protein sequence ID" value="Gr19_v10_g13639.t1"/>
    <property type="gene ID" value="Gr19_v10_g13639"/>
</dbReference>
<dbReference type="Proteomes" id="UP000887572">
    <property type="component" value="Unplaced"/>
</dbReference>
<keyword evidence="1" id="KW-1185">Reference proteome</keyword>
<evidence type="ECO:0000313" key="1">
    <source>
        <dbReference type="Proteomes" id="UP000887572"/>
    </source>
</evidence>
<accession>A0A914H405</accession>
<dbReference type="AlphaFoldDB" id="A0A914H405"/>
<sequence length="321" mass="36628">MDEKIFVNDDAWKKSFSFLGHFALGHVIAIISDDFDRLVDTHFVAKKWSLGSLKILRATGSDSAEIAKLDVPNGTEVERNLPIPIRPPPANVIGFRHLQISFINKSVVEFLQRIRPLFDSSGTNVYIECYGDDQKRVWKIIWQRLWPLVTCNIRALRVSGIQLGRLRQFSPTILLDCAKLQSVYSLAHFPEFPPNDNANSSPGQAVANWLVTPRMDKLKQDFSEASKPANFIIRVQAASNAVIETFEPVKNDKSGEQLTLRRRKNKWLLVRSPIERNQEQWAKWEEEAFEWEGHNQWNRIGISFSEDAIGVGMGAKRCLIS</sequence>